<comment type="caution">
    <text evidence="2">The sequence shown here is derived from an EMBL/GenBank/DDBJ whole genome shotgun (WGS) entry which is preliminary data.</text>
</comment>
<keyword evidence="1" id="KW-1133">Transmembrane helix</keyword>
<gene>
    <name evidence="2" type="ORF">US54_C0003G0021</name>
</gene>
<keyword evidence="1" id="KW-0472">Membrane</keyword>
<proteinExistence type="predicted"/>
<dbReference type="Proteomes" id="UP000034471">
    <property type="component" value="Unassembled WGS sequence"/>
</dbReference>
<evidence type="ECO:0000256" key="1">
    <source>
        <dbReference type="SAM" id="Phobius"/>
    </source>
</evidence>
<organism evidence="2 3">
    <name type="scientific">Candidatus Roizmanbacteria bacterium GW2011_GWA2_37_7</name>
    <dbReference type="NCBI Taxonomy" id="1618481"/>
    <lineage>
        <taxon>Bacteria</taxon>
        <taxon>Candidatus Roizmaniibacteriota</taxon>
    </lineage>
</organism>
<sequence length="130" mass="15320">MKSTSKELQKKKEPLFTENEKKLALVFREIERGDSDKMNEDHISEVLSQRRKVHEYIHEENMQFHERFKIDHRNNLIKWGGIIGFVVFILLLVVFIMPEYLPEALRIVFAFLGGIGIGKSFQDTSIQKEK</sequence>
<feature type="transmembrane region" description="Helical" evidence="1">
    <location>
        <begin position="104"/>
        <end position="121"/>
    </location>
</feature>
<dbReference type="EMBL" id="LBTJ01000003">
    <property type="protein sequence ID" value="KKQ38793.1"/>
    <property type="molecule type" value="Genomic_DNA"/>
</dbReference>
<protein>
    <submittedName>
        <fullName evidence="2">Uncharacterized protein</fullName>
    </submittedName>
</protein>
<evidence type="ECO:0000313" key="2">
    <source>
        <dbReference type="EMBL" id="KKQ38793.1"/>
    </source>
</evidence>
<dbReference type="AlphaFoldDB" id="A0A0G0H6A9"/>
<evidence type="ECO:0000313" key="3">
    <source>
        <dbReference type="Proteomes" id="UP000034471"/>
    </source>
</evidence>
<name>A0A0G0H6A9_9BACT</name>
<reference evidence="2 3" key="1">
    <citation type="journal article" date="2015" name="Nature">
        <title>rRNA introns, odd ribosomes, and small enigmatic genomes across a large radiation of phyla.</title>
        <authorList>
            <person name="Brown C.T."/>
            <person name="Hug L.A."/>
            <person name="Thomas B.C."/>
            <person name="Sharon I."/>
            <person name="Castelle C.J."/>
            <person name="Singh A."/>
            <person name="Wilkins M.J."/>
            <person name="Williams K.H."/>
            <person name="Banfield J.F."/>
        </authorList>
    </citation>
    <scope>NUCLEOTIDE SEQUENCE [LARGE SCALE GENOMIC DNA]</scope>
</reference>
<feature type="transmembrane region" description="Helical" evidence="1">
    <location>
        <begin position="76"/>
        <end position="98"/>
    </location>
</feature>
<dbReference type="STRING" id="1618481.US54_C0003G0021"/>
<keyword evidence="1" id="KW-0812">Transmembrane</keyword>
<accession>A0A0G0H6A9</accession>